<dbReference type="EMBL" id="BAABDQ010000003">
    <property type="protein sequence ID" value="GAA3539171.1"/>
    <property type="molecule type" value="Genomic_DNA"/>
</dbReference>
<dbReference type="Proteomes" id="UP001500630">
    <property type="component" value="Unassembled WGS sequence"/>
</dbReference>
<sequence>MNDDLERRLRSAFDARARTFEASPDAWSRVREREPRRSRARWLVAALPVALLTVFVPILLNGGLGRNTANDPGELYRQIMSGRTAAGESVTVADPAGGGRLRLWFARGRMGNPELCYIVEQSDSYGSCDGMRDLLDRAGWFAGSTARTGARTSMDYGVARQNATSVAAVTKGGRTIEGELLRPAGAPSQIWTVTYPAQDPVSKVSFTDTDGRTTEMPRSILGRGAQIDRPLGPAVELPGGLTVGHYQENDGPTLFWTRHGETVGAIRSASEQLLKAGPLDRRSAENLYFGVARKDVATIRMTTAGGATATATTRPDPWNLSVGLFALVKPGGWEAGHRIAAYDATGKEIWHIDHGGRDSDAADIGMRKMGDVITLPGTEQFGHGPVRVWFVKEGSSNHLLCVSGGVGPDGSKRSGCASASFDDPNNFTHNSVDTYLPDPGATVRFGTAGADWESIDAVLPDGRRLSTWFVSGKGAPARVWYFNHLMSTRIAAFAIKLKGRQLERIVPIRHDCLEVKQQEGQGHTMTQGITAVLHAGNCVRFWKDGKAPVSYEPIPGGKLSAMIAAERPLQWGQVKGDWYGFALPGTARIEVTLQDGGTATATAERTPDPWGQGVVLFAGTVPEKAGKRGISWPGMRFTGFDEAGRELWTYEPKGP</sequence>
<evidence type="ECO:0000256" key="1">
    <source>
        <dbReference type="SAM" id="Phobius"/>
    </source>
</evidence>
<dbReference type="RefSeq" id="WP_345560278.1">
    <property type="nucleotide sequence ID" value="NZ_BAABDQ010000003.1"/>
</dbReference>
<accession>A0ABP6VSV6</accession>
<reference evidence="3" key="1">
    <citation type="journal article" date="2019" name="Int. J. Syst. Evol. Microbiol.">
        <title>The Global Catalogue of Microorganisms (GCM) 10K type strain sequencing project: providing services to taxonomists for standard genome sequencing and annotation.</title>
        <authorList>
            <consortium name="The Broad Institute Genomics Platform"/>
            <consortium name="The Broad Institute Genome Sequencing Center for Infectious Disease"/>
            <person name="Wu L."/>
            <person name="Ma J."/>
        </authorList>
    </citation>
    <scope>NUCLEOTIDE SEQUENCE [LARGE SCALE GENOMIC DNA]</scope>
    <source>
        <strain evidence="3">JCM 17326</strain>
    </source>
</reference>
<feature type="transmembrane region" description="Helical" evidence="1">
    <location>
        <begin position="40"/>
        <end position="60"/>
    </location>
</feature>
<comment type="caution">
    <text evidence="2">The sequence shown here is derived from an EMBL/GenBank/DDBJ whole genome shotgun (WGS) entry which is preliminary data.</text>
</comment>
<name>A0ABP6VSV6_9ACTN</name>
<organism evidence="2 3">
    <name type="scientific">Nonomuraea rosea</name>
    <dbReference type="NCBI Taxonomy" id="638574"/>
    <lineage>
        <taxon>Bacteria</taxon>
        <taxon>Bacillati</taxon>
        <taxon>Actinomycetota</taxon>
        <taxon>Actinomycetes</taxon>
        <taxon>Streptosporangiales</taxon>
        <taxon>Streptosporangiaceae</taxon>
        <taxon>Nonomuraea</taxon>
    </lineage>
</organism>
<gene>
    <name evidence="2" type="ORF">GCM10022419_018980</name>
</gene>
<proteinExistence type="predicted"/>
<keyword evidence="1" id="KW-1133">Transmembrane helix</keyword>
<keyword evidence="1" id="KW-0472">Membrane</keyword>
<keyword evidence="3" id="KW-1185">Reference proteome</keyword>
<protein>
    <submittedName>
        <fullName evidence="2">Uncharacterized protein</fullName>
    </submittedName>
</protein>
<keyword evidence="1" id="KW-0812">Transmembrane</keyword>
<evidence type="ECO:0000313" key="2">
    <source>
        <dbReference type="EMBL" id="GAA3539171.1"/>
    </source>
</evidence>
<evidence type="ECO:0000313" key="3">
    <source>
        <dbReference type="Proteomes" id="UP001500630"/>
    </source>
</evidence>